<dbReference type="EMBL" id="UINC01075319">
    <property type="protein sequence ID" value="SVC13380.1"/>
    <property type="molecule type" value="Genomic_DNA"/>
</dbReference>
<dbReference type="AlphaFoldDB" id="A0A382JMN9"/>
<evidence type="ECO:0000313" key="1">
    <source>
        <dbReference type="EMBL" id="SVC13380.1"/>
    </source>
</evidence>
<proteinExistence type="predicted"/>
<organism evidence="1">
    <name type="scientific">marine metagenome</name>
    <dbReference type="NCBI Taxonomy" id="408172"/>
    <lineage>
        <taxon>unclassified sequences</taxon>
        <taxon>metagenomes</taxon>
        <taxon>ecological metagenomes</taxon>
    </lineage>
</organism>
<evidence type="ECO:0008006" key="2">
    <source>
        <dbReference type="Google" id="ProtNLM"/>
    </source>
</evidence>
<sequence>MGGYDNISLKPCRNSKEIIWHFTCDSCSGWWSIAASDQWSPKKLFCPHCSFKHIYNKANPAKTGDIGWV</sequence>
<accession>A0A382JMN9</accession>
<reference evidence="1" key="1">
    <citation type="submission" date="2018-05" db="EMBL/GenBank/DDBJ databases">
        <authorList>
            <person name="Lanie J.A."/>
            <person name="Ng W.-L."/>
            <person name="Kazmierczak K.M."/>
            <person name="Andrzejewski T.M."/>
            <person name="Davidsen T.M."/>
            <person name="Wayne K.J."/>
            <person name="Tettelin H."/>
            <person name="Glass J.I."/>
            <person name="Rusch D."/>
            <person name="Podicherti R."/>
            <person name="Tsui H.-C.T."/>
            <person name="Winkler M.E."/>
        </authorList>
    </citation>
    <scope>NUCLEOTIDE SEQUENCE</scope>
</reference>
<protein>
    <recommendedName>
        <fullName evidence="2">Zinc-ribbon domain-containing protein</fullName>
    </recommendedName>
</protein>
<gene>
    <name evidence="1" type="ORF">METZ01_LOCUS266234</name>
</gene>
<name>A0A382JMN9_9ZZZZ</name>